<dbReference type="PANTHER" id="PTHR46795">
    <property type="entry name" value="ABC TRANSPORTER PERMEASE-RELATED-RELATED"/>
    <property type="match status" value="1"/>
</dbReference>
<feature type="transmembrane region" description="Helical" evidence="6">
    <location>
        <begin position="280"/>
        <end position="299"/>
    </location>
</feature>
<evidence type="ECO:0000256" key="5">
    <source>
        <dbReference type="ARBA" id="ARBA00023136"/>
    </source>
</evidence>
<evidence type="ECO:0000256" key="6">
    <source>
        <dbReference type="PIRNR" id="PIRNR018968"/>
    </source>
</evidence>
<organism evidence="8 9">
    <name type="scientific">Inconstantimicrobium porci</name>
    <dbReference type="NCBI Taxonomy" id="2652291"/>
    <lineage>
        <taxon>Bacteria</taxon>
        <taxon>Bacillati</taxon>
        <taxon>Bacillota</taxon>
        <taxon>Clostridia</taxon>
        <taxon>Eubacteriales</taxon>
        <taxon>Clostridiaceae</taxon>
        <taxon>Inconstantimicrobium</taxon>
    </lineage>
</organism>
<dbReference type="InterPro" id="IPR052536">
    <property type="entry name" value="ABC-4_Integral_Memb_Prot"/>
</dbReference>
<sequence>MDFSSLIKKNIKHNIRNYTAFLFGNIIIQCILLMFFTLAFSSEFEKIPSSSAIKSEFNLILTGMVLFSIFFALYTAVTFTKYRGREFGVYYTIGLTSKQIIKILSYENIIISFASFIIGTITGVLFSKLFFMIISSILKTSEYTDFFNIKAVVIVFLISIAIFLISTLYQLYYIRKTPIVEILKSKAKKDIGKTSFITGIISLVAFIASLILYKKSFSDTEYSSTMLKIGLGGTFISLYFVIGFAMTFIVKTLKHFKRFYNNNILFINSLSHRFYSLRNVLYIVSIMTSGAIIFTSLSYSTYKSVKITTDTKYKYDLSFVVPLNTSESRIKEILKDNDIRVKQYNELEGLNVFDLRVTGEDLIPHGISLVISEDSYRKFTGESLNLRDNELLYGKLSDSGLFKNSNILFDCSNVKKTSTFSEYKKKIPENKYMFFEQQNKKYNKTLVTNSSASKYFIRGINITVNNENYKKLSNMCNEESKTKDILLNIDPYDYNYYKKNLQQDLKKEFGDKFADTLCIKQEEFDEFLKSSQFNLFTYSFLGFMFLIGSSAILYFKTIVTSREDVERALKLSRLGLTTGEILKISYKELAATFLLPPLLAILIIGYFLKNMLNLIPNGEVLFYNCFHIFALYVAIQIIFYVVTAYKYKIIIKDI</sequence>
<dbReference type="PANTHER" id="PTHR46795:SF3">
    <property type="entry name" value="ABC TRANSPORTER PERMEASE"/>
    <property type="match status" value="1"/>
</dbReference>
<comment type="subcellular location">
    <subcellularLocation>
        <location evidence="1 6">Cell membrane</location>
        <topology evidence="1 6">Multi-pass membrane protein</topology>
    </subcellularLocation>
</comment>
<comment type="similarity">
    <text evidence="6">Belongs to the ABC-4 integral membrane protein family.</text>
</comment>
<dbReference type="InterPro" id="IPR027022">
    <property type="entry name" value="ABC_permease_BceB-typ"/>
</dbReference>
<keyword evidence="3 6" id="KW-0812">Transmembrane</keyword>
<keyword evidence="6" id="KW-0813">Transport</keyword>
<dbReference type="Pfam" id="PF02687">
    <property type="entry name" value="FtsX"/>
    <property type="match status" value="1"/>
</dbReference>
<dbReference type="RefSeq" id="WP_154530912.1">
    <property type="nucleotide sequence ID" value="NZ_VULX01000006.1"/>
</dbReference>
<gene>
    <name evidence="8" type="ORF">FYJ33_06320</name>
</gene>
<feature type="transmembrane region" description="Helical" evidence="6">
    <location>
        <begin position="109"/>
        <end position="131"/>
    </location>
</feature>
<evidence type="ECO:0000259" key="7">
    <source>
        <dbReference type="Pfam" id="PF02687"/>
    </source>
</evidence>
<dbReference type="GO" id="GO:0005886">
    <property type="term" value="C:plasma membrane"/>
    <property type="evidence" value="ECO:0007669"/>
    <property type="project" value="UniProtKB-SubCell"/>
</dbReference>
<evidence type="ECO:0000313" key="9">
    <source>
        <dbReference type="Proteomes" id="UP000460287"/>
    </source>
</evidence>
<accession>A0A7X2MXQ7</accession>
<dbReference type="PIRSF" id="PIRSF018968">
    <property type="entry name" value="ABC_permease_BceB"/>
    <property type="match status" value="1"/>
</dbReference>
<reference evidence="8 9" key="1">
    <citation type="submission" date="2019-08" db="EMBL/GenBank/DDBJ databases">
        <title>In-depth cultivation of the pig gut microbiome towards novel bacterial diversity and tailored functional studies.</title>
        <authorList>
            <person name="Wylensek D."/>
            <person name="Hitch T.C.A."/>
            <person name="Clavel T."/>
        </authorList>
    </citation>
    <scope>NUCLEOTIDE SEQUENCE [LARGE SCALE GENOMIC DNA]</scope>
    <source>
        <strain evidence="8 9">WCA-383-APC-5B</strain>
    </source>
</reference>
<keyword evidence="4 6" id="KW-1133">Transmembrane helix</keyword>
<keyword evidence="5 6" id="KW-0472">Membrane</keyword>
<proteinExistence type="inferred from homology"/>
<evidence type="ECO:0000256" key="1">
    <source>
        <dbReference type="ARBA" id="ARBA00004651"/>
    </source>
</evidence>
<feature type="transmembrane region" description="Helical" evidence="6">
    <location>
        <begin position="151"/>
        <end position="174"/>
    </location>
</feature>
<feature type="transmembrane region" description="Helical" evidence="6">
    <location>
        <begin position="589"/>
        <end position="608"/>
    </location>
</feature>
<name>A0A7X2MXQ7_9CLOT</name>
<evidence type="ECO:0000256" key="4">
    <source>
        <dbReference type="ARBA" id="ARBA00022989"/>
    </source>
</evidence>
<feature type="transmembrane region" description="Helical" evidence="6">
    <location>
        <begin position="535"/>
        <end position="555"/>
    </location>
</feature>
<comment type="caution">
    <text evidence="8">The sequence shown here is derived from an EMBL/GenBank/DDBJ whole genome shotgun (WGS) entry which is preliminary data.</text>
</comment>
<feature type="transmembrane region" description="Helical" evidence="6">
    <location>
        <begin position="225"/>
        <end position="250"/>
    </location>
</feature>
<feature type="transmembrane region" description="Helical" evidence="6">
    <location>
        <begin position="59"/>
        <end position="77"/>
    </location>
</feature>
<dbReference type="EMBL" id="VULX01000006">
    <property type="protein sequence ID" value="MSR91031.1"/>
    <property type="molecule type" value="Genomic_DNA"/>
</dbReference>
<evidence type="ECO:0000256" key="3">
    <source>
        <dbReference type="ARBA" id="ARBA00022692"/>
    </source>
</evidence>
<evidence type="ECO:0000256" key="2">
    <source>
        <dbReference type="ARBA" id="ARBA00022475"/>
    </source>
</evidence>
<dbReference type="InterPro" id="IPR003838">
    <property type="entry name" value="ABC3_permease_C"/>
</dbReference>
<feature type="transmembrane region" description="Helical" evidence="6">
    <location>
        <begin position="195"/>
        <end position="213"/>
    </location>
</feature>
<evidence type="ECO:0000313" key="8">
    <source>
        <dbReference type="EMBL" id="MSR91031.1"/>
    </source>
</evidence>
<keyword evidence="2 6" id="KW-1003">Cell membrane</keyword>
<feature type="transmembrane region" description="Helical" evidence="6">
    <location>
        <begin position="620"/>
        <end position="642"/>
    </location>
</feature>
<dbReference type="AlphaFoldDB" id="A0A7X2MXQ7"/>
<keyword evidence="9" id="KW-1185">Reference proteome</keyword>
<feature type="domain" description="ABC3 transporter permease C-terminal" evidence="7">
    <location>
        <begin position="59"/>
        <end position="178"/>
    </location>
</feature>
<protein>
    <submittedName>
        <fullName evidence="8">ABC transporter permease</fullName>
    </submittedName>
</protein>
<dbReference type="GO" id="GO:0055085">
    <property type="term" value="P:transmembrane transport"/>
    <property type="evidence" value="ECO:0007669"/>
    <property type="project" value="UniProtKB-UniRule"/>
</dbReference>
<feature type="transmembrane region" description="Helical" evidence="6">
    <location>
        <begin position="20"/>
        <end position="39"/>
    </location>
</feature>
<dbReference type="Proteomes" id="UP000460287">
    <property type="component" value="Unassembled WGS sequence"/>
</dbReference>